<reference evidence="3" key="1">
    <citation type="journal article" date="2019" name="Int. J. Syst. Evol. Microbiol.">
        <title>The Global Catalogue of Microorganisms (GCM) 10K type strain sequencing project: providing services to taxonomists for standard genome sequencing and annotation.</title>
        <authorList>
            <consortium name="The Broad Institute Genomics Platform"/>
            <consortium name="The Broad Institute Genome Sequencing Center for Infectious Disease"/>
            <person name="Wu L."/>
            <person name="Ma J."/>
        </authorList>
    </citation>
    <scope>NUCLEOTIDE SEQUENCE [LARGE SCALE GENOMIC DNA]</scope>
    <source>
        <strain evidence="3">KCTC 42498</strain>
    </source>
</reference>
<evidence type="ECO:0000313" key="3">
    <source>
        <dbReference type="Proteomes" id="UP001597544"/>
    </source>
</evidence>
<protein>
    <recommendedName>
        <fullName evidence="4">DUF5666 domain-containing protein</fullName>
    </recommendedName>
</protein>
<feature type="chain" id="PRO_5047384140" description="DUF5666 domain-containing protein" evidence="1">
    <location>
        <begin position="21"/>
        <end position="132"/>
    </location>
</feature>
<comment type="caution">
    <text evidence="2">The sequence shown here is derived from an EMBL/GenBank/DDBJ whole genome shotgun (WGS) entry which is preliminary data.</text>
</comment>
<evidence type="ECO:0000256" key="1">
    <source>
        <dbReference type="SAM" id="SignalP"/>
    </source>
</evidence>
<keyword evidence="1" id="KW-0732">Signal</keyword>
<sequence length="132" mass="14270">MKQKQKVLTLLLFLSTIFMTNCKTGGTPAESEGSQSLAPQRVDIRGGIISSQYGEGQVVLEVEGFATTPDSRYNRAYVLVLPTTQITGPKGQSLSLSELRMGQNVAILLRGGGEGNRVGLGVARRVWIEDIF</sequence>
<dbReference type="EMBL" id="JBHULU010000001">
    <property type="protein sequence ID" value="MFD2512261.1"/>
    <property type="molecule type" value="Genomic_DNA"/>
</dbReference>
<keyword evidence="3" id="KW-1185">Reference proteome</keyword>
<evidence type="ECO:0008006" key="4">
    <source>
        <dbReference type="Google" id="ProtNLM"/>
    </source>
</evidence>
<name>A0ABW5IF70_9BACT</name>
<gene>
    <name evidence="2" type="ORF">ACFSRY_00160</name>
</gene>
<feature type="signal peptide" evidence="1">
    <location>
        <begin position="1"/>
        <end position="20"/>
    </location>
</feature>
<accession>A0ABW5IF70</accession>
<organism evidence="2 3">
    <name type="scientific">Pontibacter locisalis</name>
    <dbReference type="NCBI Taxonomy" id="1719035"/>
    <lineage>
        <taxon>Bacteria</taxon>
        <taxon>Pseudomonadati</taxon>
        <taxon>Bacteroidota</taxon>
        <taxon>Cytophagia</taxon>
        <taxon>Cytophagales</taxon>
        <taxon>Hymenobacteraceae</taxon>
        <taxon>Pontibacter</taxon>
    </lineage>
</organism>
<dbReference type="Proteomes" id="UP001597544">
    <property type="component" value="Unassembled WGS sequence"/>
</dbReference>
<dbReference type="RefSeq" id="WP_377502006.1">
    <property type="nucleotide sequence ID" value="NZ_JBHULU010000001.1"/>
</dbReference>
<proteinExistence type="predicted"/>
<evidence type="ECO:0000313" key="2">
    <source>
        <dbReference type="EMBL" id="MFD2512261.1"/>
    </source>
</evidence>